<organism evidence="2 3">
    <name type="scientific">Methanospirillum lacunae</name>
    <dbReference type="NCBI Taxonomy" id="668570"/>
    <lineage>
        <taxon>Archaea</taxon>
        <taxon>Methanobacteriati</taxon>
        <taxon>Methanobacteriota</taxon>
        <taxon>Stenosarchaea group</taxon>
        <taxon>Methanomicrobia</taxon>
        <taxon>Methanomicrobiales</taxon>
        <taxon>Methanospirillaceae</taxon>
        <taxon>Methanospirillum</taxon>
    </lineage>
</organism>
<dbReference type="EMBL" id="QGMY01000010">
    <property type="protein sequence ID" value="PWR70688.1"/>
    <property type="molecule type" value="Genomic_DNA"/>
</dbReference>
<dbReference type="GO" id="GO:0016757">
    <property type="term" value="F:glycosyltransferase activity"/>
    <property type="evidence" value="ECO:0007669"/>
    <property type="project" value="InterPro"/>
</dbReference>
<dbReference type="SUPFAM" id="SSF53756">
    <property type="entry name" value="UDP-Glycosyltransferase/glycogen phosphorylase"/>
    <property type="match status" value="1"/>
</dbReference>
<dbReference type="PANTHER" id="PTHR12526">
    <property type="entry name" value="GLYCOSYLTRANSFERASE"/>
    <property type="match status" value="1"/>
</dbReference>
<evidence type="ECO:0000259" key="1">
    <source>
        <dbReference type="Pfam" id="PF00534"/>
    </source>
</evidence>
<dbReference type="Gene3D" id="3.40.50.2000">
    <property type="entry name" value="Glycogen Phosphorylase B"/>
    <property type="match status" value="2"/>
</dbReference>
<keyword evidence="3" id="KW-1185">Reference proteome</keyword>
<name>A0A2V2N2F1_9EURY</name>
<sequence length="482" mass="55489">MKFFINIRLILTYVYISFLKPFMNNMLIIQVNTSDISCGGAEQISWRLHDYYKKNNYESYLVVGKKNSFETTVIQILNQHVKYVQIIENCLGKKAINDKVNGKRSITQMIYDRRWFIAQTLRSILDPQLIISDIKGYEDFSYSGIWVLSSLFSNGNEIFHLHNLHARYFDLNALPFLSSQSPVIITLHDLWCFTGHCAIPLNCERWKTGCGNCPGLHLYPQILHDSSHKNWLHKKHVFESCNLYIATPSKWLMDQVGHSFLKNTAMDCRVIPNGVDTSIFYPRSKEYSRKTLGLPNSIKILLFVANGIRKNPWKDYITFKRAVELLSNKYSGKILVIGLGDNTPSLLINDIEFRFVPYLNDPSIIAQYYCAADLYVHPSNFETFSLTILEARACKIPVIASNVCAIPEQIIDGVSGFLYSPGDYQDLSEKILMLLQDSELASQFAERAYSDILSRYTVEIMAESYLSWYKEINDKREIGEKV</sequence>
<evidence type="ECO:0000313" key="3">
    <source>
        <dbReference type="Proteomes" id="UP000245657"/>
    </source>
</evidence>
<proteinExistence type="predicted"/>
<feature type="domain" description="Glycosyl transferase family 1" evidence="1">
    <location>
        <begin position="287"/>
        <end position="450"/>
    </location>
</feature>
<dbReference type="Proteomes" id="UP000245657">
    <property type="component" value="Unassembled WGS sequence"/>
</dbReference>
<dbReference type="Pfam" id="PF00534">
    <property type="entry name" value="Glycos_transf_1"/>
    <property type="match status" value="1"/>
</dbReference>
<dbReference type="PANTHER" id="PTHR12526:SF630">
    <property type="entry name" value="GLYCOSYLTRANSFERASE"/>
    <property type="match status" value="1"/>
</dbReference>
<dbReference type="AlphaFoldDB" id="A0A2V2N2F1"/>
<accession>A0A2V2N2F1</accession>
<dbReference type="InterPro" id="IPR001296">
    <property type="entry name" value="Glyco_trans_1"/>
</dbReference>
<gene>
    <name evidence="2" type="ORF">DK846_13845</name>
</gene>
<evidence type="ECO:0000313" key="2">
    <source>
        <dbReference type="EMBL" id="PWR70688.1"/>
    </source>
</evidence>
<protein>
    <recommendedName>
        <fullName evidence="1">Glycosyl transferase family 1 domain-containing protein</fullName>
    </recommendedName>
</protein>
<comment type="caution">
    <text evidence="2">The sequence shown here is derived from an EMBL/GenBank/DDBJ whole genome shotgun (WGS) entry which is preliminary data.</text>
</comment>
<reference evidence="2 3" key="1">
    <citation type="submission" date="2018-05" db="EMBL/GenBank/DDBJ databases">
        <title>Draft genome of Methanospirillum lacunae Ki8-1.</title>
        <authorList>
            <person name="Dueholm M.S."/>
            <person name="Nielsen P.H."/>
            <person name="Bakmann L.F."/>
            <person name="Otzen D.E."/>
        </authorList>
    </citation>
    <scope>NUCLEOTIDE SEQUENCE [LARGE SCALE GENOMIC DNA]</scope>
    <source>
        <strain evidence="2 3">Ki8-1</strain>
    </source>
</reference>